<reference evidence="4" key="1">
    <citation type="submission" date="2017-08" db="EMBL/GenBank/DDBJ databases">
        <authorList>
            <person name="Varghese N."/>
            <person name="Submissions S."/>
        </authorList>
    </citation>
    <scope>NUCLEOTIDE SEQUENCE [LARGE SCALE GENOMIC DNA]</scope>
    <source>
        <strain evidence="4">JA234</strain>
    </source>
</reference>
<evidence type="ECO:0000313" key="3">
    <source>
        <dbReference type="EMBL" id="SNX70422.1"/>
    </source>
</evidence>
<keyword evidence="1" id="KW-1133">Transmembrane helix</keyword>
<evidence type="ECO:0000313" key="4">
    <source>
        <dbReference type="Proteomes" id="UP000219467"/>
    </source>
</evidence>
<dbReference type="InterPro" id="IPR022472">
    <property type="entry name" value="VPLPA-CTERM"/>
</dbReference>
<evidence type="ECO:0000256" key="2">
    <source>
        <dbReference type="SAM" id="SignalP"/>
    </source>
</evidence>
<evidence type="ECO:0000256" key="1">
    <source>
        <dbReference type="SAM" id="Phobius"/>
    </source>
</evidence>
<keyword evidence="2" id="KW-0732">Signal</keyword>
<dbReference type="Proteomes" id="UP000219467">
    <property type="component" value="Unassembled WGS sequence"/>
</dbReference>
<proteinExistence type="predicted"/>
<accession>A0A285CSB5</accession>
<keyword evidence="1" id="KW-0472">Membrane</keyword>
<organism evidence="3 4">
    <name type="scientific">Cereibacter ovatus</name>
    <dbReference type="NCBI Taxonomy" id="439529"/>
    <lineage>
        <taxon>Bacteria</taxon>
        <taxon>Pseudomonadati</taxon>
        <taxon>Pseudomonadota</taxon>
        <taxon>Alphaproteobacteria</taxon>
        <taxon>Rhodobacterales</taxon>
        <taxon>Paracoccaceae</taxon>
        <taxon>Cereibacter</taxon>
    </lineage>
</organism>
<keyword evidence="4" id="KW-1185">Reference proteome</keyword>
<dbReference type="NCBIfam" id="TIGR03370">
    <property type="entry name" value="VPLPA-CTERM"/>
    <property type="match status" value="1"/>
</dbReference>
<dbReference type="OrthoDB" id="5785247at2"/>
<keyword evidence="1" id="KW-0812">Transmembrane</keyword>
<dbReference type="EMBL" id="OAOQ01000006">
    <property type="protein sequence ID" value="SNX70422.1"/>
    <property type="molecule type" value="Genomic_DNA"/>
</dbReference>
<dbReference type="AlphaFoldDB" id="A0A285CSB5"/>
<protein>
    <submittedName>
        <fullName evidence="3">MYXO-CTERM domain-containing protein</fullName>
    </submittedName>
</protein>
<feature type="chain" id="PRO_5012741238" evidence="2">
    <location>
        <begin position="25"/>
        <end position="195"/>
    </location>
</feature>
<feature type="signal peptide" evidence="2">
    <location>
        <begin position="1"/>
        <end position="24"/>
    </location>
</feature>
<name>A0A285CSB5_9RHOB</name>
<feature type="transmembrane region" description="Helical" evidence="1">
    <location>
        <begin position="168"/>
        <end position="188"/>
    </location>
</feature>
<sequence>MRRILLSAGAAIAFSVMASAGAGAATFSECATGTLEMVDSAYDCTISDNFDQDFLNTDPLTVNMAPGFFDVTDWMFVGKDKKGKMEGQSGTFDFTAAVEALSYSVDKLMLVFKDGSGTTLVGFLVTETAGMWQSPFTADNFPDAPGIRGGPKDVSHISLYAQEGEPPVVPLPAAGWLLLAGVGGLVAMRRKRKDA</sequence>
<gene>
    <name evidence="3" type="ORF">SAMN05878503_10637</name>
</gene>